<dbReference type="Pfam" id="PF00995">
    <property type="entry name" value="Sec1"/>
    <property type="match status" value="1"/>
</dbReference>
<dbReference type="InterPro" id="IPR001619">
    <property type="entry name" value="Sec1-like"/>
</dbReference>
<dbReference type="EMBL" id="JAODUO010000092">
    <property type="protein sequence ID" value="KAK2189953.1"/>
    <property type="molecule type" value="Genomic_DNA"/>
</dbReference>
<dbReference type="InterPro" id="IPR027482">
    <property type="entry name" value="Sec1-like_dom2"/>
</dbReference>
<protein>
    <recommendedName>
        <fullName evidence="4">Sec1 family domain-containing protein 2</fullName>
    </recommendedName>
</protein>
<comment type="caution">
    <text evidence="2">The sequence shown here is derived from an EMBL/GenBank/DDBJ whole genome shotgun (WGS) entry which is preliminary data.</text>
</comment>
<dbReference type="InterPro" id="IPR036045">
    <property type="entry name" value="Sec1-like_sf"/>
</dbReference>
<evidence type="ECO:0000313" key="3">
    <source>
        <dbReference type="Proteomes" id="UP001209878"/>
    </source>
</evidence>
<organism evidence="2 3">
    <name type="scientific">Ridgeia piscesae</name>
    <name type="common">Tubeworm</name>
    <dbReference type="NCBI Taxonomy" id="27915"/>
    <lineage>
        <taxon>Eukaryota</taxon>
        <taxon>Metazoa</taxon>
        <taxon>Spiralia</taxon>
        <taxon>Lophotrochozoa</taxon>
        <taxon>Annelida</taxon>
        <taxon>Polychaeta</taxon>
        <taxon>Sedentaria</taxon>
        <taxon>Canalipalpata</taxon>
        <taxon>Sabellida</taxon>
        <taxon>Siboglinidae</taxon>
        <taxon>Ridgeia</taxon>
    </lineage>
</organism>
<evidence type="ECO:0008006" key="4">
    <source>
        <dbReference type="Google" id="ProtNLM"/>
    </source>
</evidence>
<accession>A0AAD9UHP8</accession>
<dbReference type="Proteomes" id="UP001209878">
    <property type="component" value="Unassembled WGS sequence"/>
</dbReference>
<evidence type="ECO:0000313" key="2">
    <source>
        <dbReference type="EMBL" id="KAK2189953.1"/>
    </source>
</evidence>
<reference evidence="2" key="1">
    <citation type="journal article" date="2023" name="Mol. Biol. Evol.">
        <title>Third-Generation Sequencing Reveals the Adaptive Role of the Epigenome in Three Deep-Sea Polychaetes.</title>
        <authorList>
            <person name="Perez M."/>
            <person name="Aroh O."/>
            <person name="Sun Y."/>
            <person name="Lan Y."/>
            <person name="Juniper S.K."/>
            <person name="Young C.R."/>
            <person name="Angers B."/>
            <person name="Qian P.Y."/>
        </authorList>
    </citation>
    <scope>NUCLEOTIDE SEQUENCE</scope>
    <source>
        <strain evidence="2">R07B-5</strain>
    </source>
</reference>
<gene>
    <name evidence="2" type="ORF">NP493_92g01011</name>
</gene>
<dbReference type="PANTHER" id="PTHR11679">
    <property type="entry name" value="VESICLE PROTEIN SORTING-ASSOCIATED"/>
    <property type="match status" value="1"/>
</dbReference>
<dbReference type="SUPFAM" id="SSF56815">
    <property type="entry name" value="Sec1/munc18-like (SM) proteins"/>
    <property type="match status" value="1"/>
</dbReference>
<keyword evidence="3" id="KW-1185">Reference proteome</keyword>
<dbReference type="GO" id="GO:0016192">
    <property type="term" value="P:vesicle-mediated transport"/>
    <property type="evidence" value="ECO:0007669"/>
    <property type="project" value="InterPro"/>
</dbReference>
<name>A0AAD9UHP8_RIDPI</name>
<evidence type="ECO:0000256" key="1">
    <source>
        <dbReference type="ARBA" id="ARBA00009884"/>
    </source>
</evidence>
<proteinExistence type="inferred from homology"/>
<comment type="similarity">
    <text evidence="1">Belongs to the STXBP/unc-18/SEC1 family.</text>
</comment>
<dbReference type="AlphaFoldDB" id="A0AAD9UHP8"/>
<dbReference type="Gene3D" id="3.40.50.1910">
    <property type="match status" value="1"/>
</dbReference>
<sequence length="667" mass="73499">MSSGDFLKMSRSSLWENVQSKVNKATVFLDDVVAECLHWNGGATLLFNSGAVDVKQFSSFECAESSVKKAVFLVSGALMGTSELILRDIIQASSFQYVIVICTLLPGMQTLLRYGGVDNERMAFEQLEDLMLQWMGNMNYTVELMYLPLVTAPVTSRLFFLPEHVRLFPLLPTDLYALQQLAVSQPKRSNQTNDLEMSQLPQELQLRLKGLVCSLNATLEQLSLTEDIYSLGPTSRMVAVDLANFTWAKTRRKTAEQKASLLLIDRTLDMSSAIGHHADSLLDRILRVLPALPSHNVDISVDMSPLCNTVQDPDHEVIMPGCLGHPSDTTASALLNTIASCKHKEGVMEVHRQLTEAGKREGVAAPPPERPGKVSPEQLHEQLMLFKQNNQAIHRNSGLLQIAMATFEALKCTALSKQDSLLGVEKGLIQCLGEDDTAGTLSQLTQTLSREGTKLYTLEDIFCLLVYVYSMAGDDLAANAHNERRLMTALTSVIAETNQDNLPEFIKPLVDTMTNEEEIGSVLEELFYKLRGLGTARKTLKQFSTICEGGGLTSQASMKPLLKQVIHDIVNPSKPELVDIEYKSTGLRDLLKTGFGFFMNVSKPRPSDHPVLIVFVIGGVTVTEARQIQEVVSATKSNMQVLVGSTSIVTPPDLLHMTLAQNHLNPV</sequence>